<keyword evidence="2" id="KW-0732">Signal</keyword>
<accession>A0A9P0AP51</accession>
<evidence type="ECO:0000313" key="3">
    <source>
        <dbReference type="EMBL" id="CAH0396108.1"/>
    </source>
</evidence>
<feature type="signal peptide" evidence="2">
    <location>
        <begin position="1"/>
        <end position="25"/>
    </location>
</feature>
<dbReference type="EMBL" id="OU963870">
    <property type="protein sequence ID" value="CAH0396108.1"/>
    <property type="molecule type" value="Genomic_DNA"/>
</dbReference>
<name>A0A9P0AP51_BEMTA</name>
<evidence type="ECO:0000256" key="2">
    <source>
        <dbReference type="SAM" id="SignalP"/>
    </source>
</evidence>
<feature type="region of interest" description="Disordered" evidence="1">
    <location>
        <begin position="150"/>
        <end position="242"/>
    </location>
</feature>
<feature type="compositionally biased region" description="Polar residues" evidence="1">
    <location>
        <begin position="487"/>
        <end position="530"/>
    </location>
</feature>
<feature type="compositionally biased region" description="Pro residues" evidence="1">
    <location>
        <begin position="97"/>
        <end position="113"/>
    </location>
</feature>
<sequence length="547" mass="59432">MRHGGLVRYVLVIVILLCPFSGAKPNPPQPPRSNPNPPPQSTPNRSRLPIANGVSKPPKEPILCRHDTSCGCPDSNRYYEGVLNYETESESGHFMAVPPPPPDRLPLPPPPLPNRATQNPRQEIAHPRVVIRPETQRGGVYLGYQSEGDSARWVSHAPPPPPSATSTSSPESDPEWVPQPPPRPPFMTDAPRMDLPPTVPRPRRTPSSGGPTSQVHPQSNGRPAGRSASQKDGKPAGQKAAGFKTGQEFVKDEEHGNRPSTATDICHVEEMRAKVLENGRFELVEQSNISEGSVHTILIENVDTHRVSGFDLQLRTLRSEEAQEPFHLQVEILEEQIPVLVVRDAPDIETVFDDDSQHQPGPSGLSGLRLPTGPTFSASTKPPTTASTQSPSTSTTPSSASTNGGPQVQRHDSLRLSDHYEGFYLNELSDSESARWKILRPPPPPVTSSDSETESSDENWIPEPPPRPPGYVEPPATIMRTRRPSQPDKSGSQVFGRSSSQVISNGNGGLSSQVAMNGNGRTSSQATLVPSNSNRRRMRSTSGGYRN</sequence>
<feature type="compositionally biased region" description="Pro residues" evidence="1">
    <location>
        <begin position="25"/>
        <end position="41"/>
    </location>
</feature>
<organism evidence="3 4">
    <name type="scientific">Bemisia tabaci</name>
    <name type="common">Sweetpotato whitefly</name>
    <name type="synonym">Aleurodes tabaci</name>
    <dbReference type="NCBI Taxonomy" id="7038"/>
    <lineage>
        <taxon>Eukaryota</taxon>
        <taxon>Metazoa</taxon>
        <taxon>Ecdysozoa</taxon>
        <taxon>Arthropoda</taxon>
        <taxon>Hexapoda</taxon>
        <taxon>Insecta</taxon>
        <taxon>Pterygota</taxon>
        <taxon>Neoptera</taxon>
        <taxon>Paraneoptera</taxon>
        <taxon>Hemiptera</taxon>
        <taxon>Sternorrhyncha</taxon>
        <taxon>Aleyrodoidea</taxon>
        <taxon>Aleyrodidae</taxon>
        <taxon>Aleyrodinae</taxon>
        <taxon>Bemisia</taxon>
    </lineage>
</organism>
<feature type="region of interest" description="Disordered" evidence="1">
    <location>
        <begin position="436"/>
        <end position="547"/>
    </location>
</feature>
<feature type="region of interest" description="Disordered" evidence="1">
    <location>
        <begin position="90"/>
        <end position="132"/>
    </location>
</feature>
<feature type="region of interest" description="Disordered" evidence="1">
    <location>
        <begin position="351"/>
        <end position="411"/>
    </location>
</feature>
<proteinExistence type="predicted"/>
<feature type="compositionally biased region" description="Pro residues" evidence="1">
    <location>
        <begin position="462"/>
        <end position="472"/>
    </location>
</feature>
<feature type="region of interest" description="Disordered" evidence="1">
    <location>
        <begin position="25"/>
        <end position="61"/>
    </location>
</feature>
<gene>
    <name evidence="3" type="ORF">BEMITA_LOCUS14215</name>
</gene>
<keyword evidence="4" id="KW-1185">Reference proteome</keyword>
<feature type="chain" id="PRO_5040412470" evidence="2">
    <location>
        <begin position="26"/>
        <end position="547"/>
    </location>
</feature>
<evidence type="ECO:0000313" key="4">
    <source>
        <dbReference type="Proteomes" id="UP001152759"/>
    </source>
</evidence>
<dbReference type="AlphaFoldDB" id="A0A9P0AP51"/>
<protein>
    <submittedName>
        <fullName evidence="3">Uncharacterized protein</fullName>
    </submittedName>
</protein>
<dbReference type="Proteomes" id="UP001152759">
    <property type="component" value="Chromosome 9"/>
</dbReference>
<feature type="compositionally biased region" description="Low complexity" evidence="1">
    <location>
        <begin position="374"/>
        <end position="402"/>
    </location>
</feature>
<evidence type="ECO:0000256" key="1">
    <source>
        <dbReference type="SAM" id="MobiDB-lite"/>
    </source>
</evidence>
<reference evidence="3" key="1">
    <citation type="submission" date="2021-12" db="EMBL/GenBank/DDBJ databases">
        <authorList>
            <person name="King R."/>
        </authorList>
    </citation>
    <scope>NUCLEOTIDE SEQUENCE</scope>
</reference>